<evidence type="ECO:0000313" key="4">
    <source>
        <dbReference type="Proteomes" id="UP000237271"/>
    </source>
</evidence>
<reference evidence="3 4" key="1">
    <citation type="journal article" date="2017" name="Genome Biol. Evol.">
        <title>Phytophthora megakarya and P. palmivora, closely related causal agents of cacao black pod rot, underwent increases in genome sizes and gene numbers by different mechanisms.</title>
        <authorList>
            <person name="Ali S.S."/>
            <person name="Shao J."/>
            <person name="Lary D.J."/>
            <person name="Kronmiller B."/>
            <person name="Shen D."/>
            <person name="Strem M.D."/>
            <person name="Amoako-Attah I."/>
            <person name="Akrofi A.Y."/>
            <person name="Begoude B.A."/>
            <person name="Ten Hoopen G.M."/>
            <person name="Coulibaly K."/>
            <person name="Kebe B.I."/>
            <person name="Melnick R.L."/>
            <person name="Guiltinan M.J."/>
            <person name="Tyler B.M."/>
            <person name="Meinhardt L.W."/>
            <person name="Bailey B.A."/>
        </authorList>
    </citation>
    <scope>NUCLEOTIDE SEQUENCE [LARGE SCALE GENOMIC DNA]</scope>
    <source>
        <strain evidence="4">sbr112.9</strain>
    </source>
</reference>
<accession>A0A2P4XCT2</accession>
<feature type="signal peptide" evidence="1">
    <location>
        <begin position="1"/>
        <end position="20"/>
    </location>
</feature>
<dbReference type="EMBL" id="NCKW01011547">
    <property type="protein sequence ID" value="POM63349.1"/>
    <property type="molecule type" value="Genomic_DNA"/>
</dbReference>
<feature type="chain" id="PRO_5015166794" description="HTH cro/C1-type domain-containing protein" evidence="1">
    <location>
        <begin position="21"/>
        <end position="259"/>
    </location>
</feature>
<evidence type="ECO:0000313" key="3">
    <source>
        <dbReference type="EMBL" id="POM63349.1"/>
    </source>
</evidence>
<keyword evidence="4" id="KW-1185">Reference proteome</keyword>
<dbReference type="InterPro" id="IPR001387">
    <property type="entry name" value="Cro/C1-type_HTH"/>
</dbReference>
<organism evidence="3 4">
    <name type="scientific">Phytophthora palmivora</name>
    <dbReference type="NCBI Taxonomy" id="4796"/>
    <lineage>
        <taxon>Eukaryota</taxon>
        <taxon>Sar</taxon>
        <taxon>Stramenopiles</taxon>
        <taxon>Oomycota</taxon>
        <taxon>Peronosporomycetes</taxon>
        <taxon>Peronosporales</taxon>
        <taxon>Peronosporaceae</taxon>
        <taxon>Phytophthora</taxon>
    </lineage>
</organism>
<proteinExistence type="predicted"/>
<dbReference type="AlphaFoldDB" id="A0A2P4XCT2"/>
<evidence type="ECO:0000259" key="2">
    <source>
        <dbReference type="PROSITE" id="PS50943"/>
    </source>
</evidence>
<gene>
    <name evidence="3" type="ORF">PHPALM_21270</name>
</gene>
<protein>
    <recommendedName>
        <fullName evidence="2">HTH cro/C1-type domain-containing protein</fullName>
    </recommendedName>
</protein>
<feature type="domain" description="HTH cro/C1-type" evidence="2">
    <location>
        <begin position="62"/>
        <end position="90"/>
    </location>
</feature>
<dbReference type="Proteomes" id="UP000237271">
    <property type="component" value="Unassembled WGS sequence"/>
</dbReference>
<sequence length="259" mass="29217">MRFPYIIFLVTDALFTPISAEFSTPLTTETKNLHTKILLRGDVVAGDESEERAINFKAIPGIEKLKTIPGIENLKKIANLFKTKITSETLTRDKLFESPDLNVWAAYTRMVTKTDPDKAIFTSLLSRYGEVALMKMTEPATKVKSTEDIAKTVQKMQLDEWDNLRKSVDDIFSALTLDNGLNTLLANPNLNVWSKYAKAVAKKNNTPETPMIEVLRTHYKDTDLLRAFKVDQQSPQTKDLGDTLEKALVSLYRARKNGS</sequence>
<keyword evidence="1" id="KW-0732">Signal</keyword>
<name>A0A2P4XCT2_9STRA</name>
<comment type="caution">
    <text evidence="3">The sequence shown here is derived from an EMBL/GenBank/DDBJ whole genome shotgun (WGS) entry which is preliminary data.</text>
</comment>
<dbReference type="OrthoDB" id="129035at2759"/>
<evidence type="ECO:0000256" key="1">
    <source>
        <dbReference type="SAM" id="SignalP"/>
    </source>
</evidence>
<dbReference type="PROSITE" id="PS50943">
    <property type="entry name" value="HTH_CROC1"/>
    <property type="match status" value="1"/>
</dbReference>